<feature type="compositionally biased region" description="Low complexity" evidence="1">
    <location>
        <begin position="449"/>
        <end position="467"/>
    </location>
</feature>
<name>A0ABP1R6T5_9HEXA</name>
<protein>
    <submittedName>
        <fullName evidence="2">Uncharacterized protein</fullName>
    </submittedName>
</protein>
<organism evidence="2 3">
    <name type="scientific">Orchesella dallaii</name>
    <dbReference type="NCBI Taxonomy" id="48710"/>
    <lineage>
        <taxon>Eukaryota</taxon>
        <taxon>Metazoa</taxon>
        <taxon>Ecdysozoa</taxon>
        <taxon>Arthropoda</taxon>
        <taxon>Hexapoda</taxon>
        <taxon>Collembola</taxon>
        <taxon>Entomobryomorpha</taxon>
        <taxon>Entomobryoidea</taxon>
        <taxon>Orchesellidae</taxon>
        <taxon>Orchesellinae</taxon>
        <taxon>Orchesella</taxon>
    </lineage>
</organism>
<feature type="compositionally biased region" description="Basic and acidic residues" evidence="1">
    <location>
        <begin position="225"/>
        <end position="251"/>
    </location>
</feature>
<proteinExistence type="predicted"/>
<evidence type="ECO:0000256" key="1">
    <source>
        <dbReference type="SAM" id="MobiDB-lite"/>
    </source>
</evidence>
<gene>
    <name evidence="2" type="ORF">ODALV1_LOCUS19503</name>
</gene>
<reference evidence="2 3" key="1">
    <citation type="submission" date="2024-08" db="EMBL/GenBank/DDBJ databases">
        <authorList>
            <person name="Cucini C."/>
            <person name="Frati F."/>
        </authorList>
    </citation>
    <scope>NUCLEOTIDE SEQUENCE [LARGE SCALE GENOMIC DNA]</scope>
</reference>
<feature type="region of interest" description="Disordered" evidence="1">
    <location>
        <begin position="850"/>
        <end position="915"/>
    </location>
</feature>
<feature type="compositionally biased region" description="Low complexity" evidence="1">
    <location>
        <begin position="814"/>
        <end position="825"/>
    </location>
</feature>
<feature type="compositionally biased region" description="Polar residues" evidence="1">
    <location>
        <begin position="573"/>
        <end position="590"/>
    </location>
</feature>
<comment type="caution">
    <text evidence="2">The sequence shown here is derived from an EMBL/GenBank/DDBJ whole genome shotgun (WGS) entry which is preliminary data.</text>
</comment>
<evidence type="ECO:0000313" key="3">
    <source>
        <dbReference type="Proteomes" id="UP001642540"/>
    </source>
</evidence>
<evidence type="ECO:0000313" key="2">
    <source>
        <dbReference type="EMBL" id="CAL8121710.1"/>
    </source>
</evidence>
<keyword evidence="3" id="KW-1185">Reference proteome</keyword>
<dbReference type="Proteomes" id="UP001642540">
    <property type="component" value="Unassembled WGS sequence"/>
</dbReference>
<feature type="compositionally biased region" description="Basic residues" evidence="1">
    <location>
        <begin position="471"/>
        <end position="481"/>
    </location>
</feature>
<feature type="region of interest" description="Disordered" evidence="1">
    <location>
        <begin position="444"/>
        <end position="613"/>
    </location>
</feature>
<dbReference type="EMBL" id="CAXLJM020000066">
    <property type="protein sequence ID" value="CAL8121710.1"/>
    <property type="molecule type" value="Genomic_DNA"/>
</dbReference>
<feature type="compositionally biased region" description="Basic and acidic residues" evidence="1">
    <location>
        <begin position="185"/>
        <end position="194"/>
    </location>
</feature>
<feature type="region of interest" description="Disordered" evidence="1">
    <location>
        <begin position="157"/>
        <end position="194"/>
    </location>
</feature>
<sequence>MRLLKLRKRTTANQEHIVLSKFSPYFTFPHFHLTLLFSALFIASISATDARESHLLPAHWSSDQNHGGTDDIPGFNNFIRSRRGRTLLEEQGSPLVRNDRGEKQTFRLELLRQIKAIDHMKCFPKVLCGLSVESDKSFGINKSNFVRSYLELMRNVKPPQAGADERERTDDEVEGDLIWPFSPHNPERKDHSSFERISSAALSASVEVPDQDSMEYLRGLSSQVHDDLSSISEEKQVNRMGSVEESKEKLDSPINRMDSSKIPGDKKKKKNSNKSLTSKLTSYFTSWLPEIVSFSKDRAGDSVETDLAMENAKRVKRSMNDDNNSQLPADVLENIPPELRSLIERSRQLRDETETDGGGDAVSTGGDETARDDIKIDSAEHDADIYHTAVNIGKRLKDPKQCDYIYNGCPLEYNSILQMINSIRTEITPEEESLDTAEAVSQELGLDATSSTTTTTTTTSTTTTTETTTKRPQRKKAKPRPSTKIMHTLPNGEKVEINFRLGGSEDSDESSSSAQRDPERKGLGEDSSSERDSKETVVFDVGQRSEEEISNDKKMSNRRGTPPGLVVRKSNKNKISFVSSKTKLRNGNQNENDKNDGSDVDLEPTKPLSRTGLLKQNNPTIKLNGLSLSTSKDEEPLEISPSYVIIKHQPLSVHTSVLSPDNVQRHDSHPADKLQAFQLIQGGQKLGNNDQLADQLKNYIRQHGGLIPKLSLQSSGLITSDAAESISNSQKLYSMKQSFSSDSTTTSQNVQDAYSSQMTDLAFGPVKHQSTNNNMPFSPPFPQSALSSFSFHRNGPEMIGSVPGRLDSLISPKTTTTTSTTSSTTENINLHGMAETVTLDTDEITDDTLNKLSSQNSIPGYLETHAQSHTPDTKEKDSEMSLLENLNKSLMRDSGSKTRYKNPKKKRTRVKANTSRVRATVKRNKKKGNNKDSRERVVIKHAGPYNSSPTMYQSPLQGPGPHGGAYPYLAMGAMKPNVFPGYPFWRL</sequence>
<feature type="compositionally biased region" description="Basic residues" evidence="1">
    <location>
        <begin position="898"/>
        <end position="910"/>
    </location>
</feature>
<accession>A0ABP1R6T5</accession>
<feature type="compositionally biased region" description="Basic and acidic residues" evidence="1">
    <location>
        <begin position="516"/>
        <end position="555"/>
    </location>
</feature>
<feature type="region of interest" description="Disordered" evidence="1">
    <location>
        <begin position="225"/>
        <end position="275"/>
    </location>
</feature>
<feature type="region of interest" description="Disordered" evidence="1">
    <location>
        <begin position="349"/>
        <end position="371"/>
    </location>
</feature>
<feature type="region of interest" description="Disordered" evidence="1">
    <location>
        <begin position="802"/>
        <end position="825"/>
    </location>
</feature>